<dbReference type="PANTHER" id="PTHR46345:SF5">
    <property type="entry name" value="INVERTED FORMIN-2"/>
    <property type="match status" value="1"/>
</dbReference>
<sequence>MIHKGDRTKFDVEILKQLLKLLPEKHEIENLKSFKEEKAKLANADQLYLLLLRVPSYQLRIECMLICEETSVLLEMLEPKAETIVRACKGKWETNTHQG</sequence>
<protein>
    <recommendedName>
        <fullName evidence="1">FH2 domain-containing protein</fullName>
    </recommendedName>
</protein>
<dbReference type="AlphaFoldDB" id="A0A8D0GTE5"/>
<dbReference type="PANTHER" id="PTHR46345">
    <property type="entry name" value="INVERTED FORMIN-2"/>
    <property type="match status" value="1"/>
</dbReference>
<keyword evidence="3" id="KW-1185">Reference proteome</keyword>
<dbReference type="SUPFAM" id="SSF101447">
    <property type="entry name" value="Formin homology 2 domain (FH2 domain)"/>
    <property type="match status" value="1"/>
</dbReference>
<name>A0A8D0GTE5_SPHPU</name>
<dbReference type="GeneTree" id="ENSGT00940000155691"/>
<dbReference type="OMA" id="KWETNTH"/>
<evidence type="ECO:0000313" key="3">
    <source>
        <dbReference type="Proteomes" id="UP000694392"/>
    </source>
</evidence>
<proteinExistence type="predicted"/>
<dbReference type="PROSITE" id="PS51444">
    <property type="entry name" value="FH2"/>
    <property type="match status" value="1"/>
</dbReference>
<dbReference type="Proteomes" id="UP000694392">
    <property type="component" value="Unplaced"/>
</dbReference>
<feature type="domain" description="FH2" evidence="1">
    <location>
        <begin position="1"/>
        <end position="99"/>
    </location>
</feature>
<organism evidence="2 3">
    <name type="scientific">Sphenodon punctatus</name>
    <name type="common">Tuatara</name>
    <name type="synonym">Hatteria punctata</name>
    <dbReference type="NCBI Taxonomy" id="8508"/>
    <lineage>
        <taxon>Eukaryota</taxon>
        <taxon>Metazoa</taxon>
        <taxon>Chordata</taxon>
        <taxon>Craniata</taxon>
        <taxon>Vertebrata</taxon>
        <taxon>Euteleostomi</taxon>
        <taxon>Lepidosauria</taxon>
        <taxon>Sphenodontia</taxon>
        <taxon>Sphenodontidae</taxon>
        <taxon>Sphenodon</taxon>
    </lineage>
</organism>
<accession>A0A8D0GTE5</accession>
<dbReference type="InterPro" id="IPR042201">
    <property type="entry name" value="FH2_Formin_sf"/>
</dbReference>
<reference evidence="2" key="1">
    <citation type="submission" date="2025-08" db="UniProtKB">
        <authorList>
            <consortium name="Ensembl"/>
        </authorList>
    </citation>
    <scope>IDENTIFICATION</scope>
</reference>
<reference evidence="2" key="2">
    <citation type="submission" date="2025-09" db="UniProtKB">
        <authorList>
            <consortium name="Ensembl"/>
        </authorList>
    </citation>
    <scope>IDENTIFICATION</scope>
</reference>
<evidence type="ECO:0000259" key="1">
    <source>
        <dbReference type="PROSITE" id="PS51444"/>
    </source>
</evidence>
<dbReference type="Pfam" id="PF02181">
    <property type="entry name" value="FH2"/>
    <property type="match status" value="1"/>
</dbReference>
<dbReference type="InterPro" id="IPR015425">
    <property type="entry name" value="FH2_Formin"/>
</dbReference>
<evidence type="ECO:0000313" key="2">
    <source>
        <dbReference type="Ensembl" id="ENSSPUP00000013609.1"/>
    </source>
</evidence>
<dbReference type="Ensembl" id="ENSSPUT00000014512.1">
    <property type="protein sequence ID" value="ENSSPUP00000013609.1"/>
    <property type="gene ID" value="ENSSPUG00000010485.1"/>
</dbReference>
<dbReference type="Gene3D" id="1.20.58.2220">
    <property type="entry name" value="Formin, FH2 domain"/>
    <property type="match status" value="1"/>
</dbReference>